<reference evidence="2 3" key="1">
    <citation type="submission" date="2017-03" db="EMBL/GenBank/DDBJ databases">
        <title>Genomes of endolithic fungi from Antarctica.</title>
        <authorList>
            <person name="Coleine C."/>
            <person name="Masonjones S."/>
            <person name="Stajich J.E."/>
        </authorList>
    </citation>
    <scope>NUCLEOTIDE SEQUENCE [LARGE SCALE GENOMIC DNA]</scope>
    <source>
        <strain evidence="2 3">CCFEE 6314</strain>
    </source>
</reference>
<dbReference type="OrthoDB" id="10371611at2759"/>
<dbReference type="AlphaFoldDB" id="A0A438NBN3"/>
<evidence type="ECO:0000256" key="1">
    <source>
        <dbReference type="SAM" id="MobiDB-lite"/>
    </source>
</evidence>
<feature type="compositionally biased region" description="Basic and acidic residues" evidence="1">
    <location>
        <begin position="56"/>
        <end position="74"/>
    </location>
</feature>
<evidence type="ECO:0000313" key="3">
    <source>
        <dbReference type="Proteomes" id="UP000288859"/>
    </source>
</evidence>
<organism evidence="2 3">
    <name type="scientific">Exophiala mesophila</name>
    <name type="common">Black yeast-like fungus</name>
    <dbReference type="NCBI Taxonomy" id="212818"/>
    <lineage>
        <taxon>Eukaryota</taxon>
        <taxon>Fungi</taxon>
        <taxon>Dikarya</taxon>
        <taxon>Ascomycota</taxon>
        <taxon>Pezizomycotina</taxon>
        <taxon>Eurotiomycetes</taxon>
        <taxon>Chaetothyriomycetidae</taxon>
        <taxon>Chaetothyriales</taxon>
        <taxon>Herpotrichiellaceae</taxon>
        <taxon>Exophiala</taxon>
    </lineage>
</organism>
<proteinExistence type="predicted"/>
<feature type="region of interest" description="Disordered" evidence="1">
    <location>
        <begin position="122"/>
        <end position="263"/>
    </location>
</feature>
<evidence type="ECO:0000313" key="2">
    <source>
        <dbReference type="EMBL" id="RVX73010.1"/>
    </source>
</evidence>
<accession>A0A438NBN3</accession>
<protein>
    <submittedName>
        <fullName evidence="2">Uncharacterized protein</fullName>
    </submittedName>
</protein>
<dbReference type="VEuPathDB" id="FungiDB:PV10_03934"/>
<comment type="caution">
    <text evidence="2">The sequence shown here is derived from an EMBL/GenBank/DDBJ whole genome shotgun (WGS) entry which is preliminary data.</text>
</comment>
<feature type="compositionally biased region" description="Basic and acidic residues" evidence="1">
    <location>
        <begin position="122"/>
        <end position="145"/>
    </location>
</feature>
<feature type="compositionally biased region" description="Basic residues" evidence="1">
    <location>
        <begin position="82"/>
        <end position="104"/>
    </location>
</feature>
<name>A0A438NBN3_EXOME</name>
<sequence>MFSFFGRPGKGVYGEEVIRRELIVDGIVYDMRTGKCLGPDRGRTLRRSPSPEAENEDNKDQDRHQKSASRHETTEENNGNSVRKHSQRHHSHHTRGSKRQGHIKFVKTNCLIEYSSIREGRRTRYSRKEHGEGSSRSPEGSRHQDAGASETPSASERRASPIIVIPADTGTTSSGQVIPGEWDMSFPPGIKGPYEDREPAEENPGTSEQVPEGENPGASEQVPEGENPGASEQVPEGEDPGASEQVPEGENTNGSKDEEENKA</sequence>
<gene>
    <name evidence="2" type="ORF">B0A52_03363</name>
</gene>
<dbReference type="EMBL" id="NAJM01000010">
    <property type="protein sequence ID" value="RVX73010.1"/>
    <property type="molecule type" value="Genomic_DNA"/>
</dbReference>
<feature type="region of interest" description="Disordered" evidence="1">
    <location>
        <begin position="35"/>
        <end position="104"/>
    </location>
</feature>
<dbReference type="Proteomes" id="UP000288859">
    <property type="component" value="Unassembled WGS sequence"/>
</dbReference>